<proteinExistence type="inferred from homology"/>
<evidence type="ECO:0000256" key="7">
    <source>
        <dbReference type="RuleBase" id="RU000461"/>
    </source>
</evidence>
<protein>
    <recommendedName>
        <fullName evidence="11">P450 domain-containing protein</fullName>
    </recommendedName>
</protein>
<evidence type="ECO:0000256" key="2">
    <source>
        <dbReference type="ARBA" id="ARBA00010617"/>
    </source>
</evidence>
<gene>
    <name evidence="9" type="ORF">DNG_02779</name>
</gene>
<dbReference type="PANTHER" id="PTHR24305">
    <property type="entry name" value="CYTOCHROME P450"/>
    <property type="match status" value="1"/>
</dbReference>
<evidence type="ECO:0000256" key="8">
    <source>
        <dbReference type="SAM" id="Phobius"/>
    </source>
</evidence>
<evidence type="ECO:0000256" key="6">
    <source>
        <dbReference type="PIRSR" id="PIRSR602401-1"/>
    </source>
</evidence>
<organism evidence="9 10">
    <name type="scientific">Cephalotrichum gorgonifer</name>
    <dbReference type="NCBI Taxonomy" id="2041049"/>
    <lineage>
        <taxon>Eukaryota</taxon>
        <taxon>Fungi</taxon>
        <taxon>Dikarya</taxon>
        <taxon>Ascomycota</taxon>
        <taxon>Pezizomycotina</taxon>
        <taxon>Sordariomycetes</taxon>
        <taxon>Hypocreomycetidae</taxon>
        <taxon>Microascales</taxon>
        <taxon>Microascaceae</taxon>
        <taxon>Cephalotrichum</taxon>
    </lineage>
</organism>
<keyword evidence="5 6" id="KW-0408">Iron</keyword>
<dbReference type="Proteomes" id="UP001187682">
    <property type="component" value="Unassembled WGS sequence"/>
</dbReference>
<sequence>MALYTSQYLLTHISQVGTLSVAVGSVAVLILLSYVRTFVSCQLKGLQGPAWTKFSGLDMTISVIQGRRVHRLLDLHRQYGPIVRVGPNEVSISDWKYYRPLYNNPAALKEVDFYSPFILGKGSLFQMTNPDQHTARRKLSNPTYSLRSITALNPLIRGLADQLVMDLLHESENSPTGTANAFDHSALYSFKVICKLAFSKDFAADEAEDLQTLLDAMNGSIFAFLVDKIFPWLRSSGLANKIPGPVGEGCRKHDHWAEKTREMVDGLLKSSGEDAKFFLTPVAHGVDEFFGRKLSEIELVAEAMGVMVGGSGTLSTTLTYLLYELSRPENAHVQKRLREEVLEIPDTENISALRNNAYVKAVITETLRLYPSIVSTLPRVLPEPLTLGEHVIPPGTVVGMQHFVHQRDPQIFPEPDRWTPERWFDRTEEMNGAFTAFSVGKRACIGLNLAWEELYLAINAFVRAGVEIRLGKEMKASDMEIEDRFAAIPRGQKLMLEVVRL</sequence>
<dbReference type="InterPro" id="IPR002401">
    <property type="entry name" value="Cyt_P450_E_grp-I"/>
</dbReference>
<evidence type="ECO:0008006" key="11">
    <source>
        <dbReference type="Google" id="ProtNLM"/>
    </source>
</evidence>
<dbReference type="AlphaFoldDB" id="A0AAE8MV31"/>
<keyword evidence="7" id="KW-0560">Oxidoreductase</keyword>
<keyword evidence="3 6" id="KW-0349">Heme</keyword>
<dbReference type="PRINTS" id="PR00385">
    <property type="entry name" value="P450"/>
</dbReference>
<dbReference type="GO" id="GO:0004497">
    <property type="term" value="F:monooxygenase activity"/>
    <property type="evidence" value="ECO:0007669"/>
    <property type="project" value="UniProtKB-KW"/>
</dbReference>
<keyword evidence="8" id="KW-1133">Transmembrane helix</keyword>
<dbReference type="Pfam" id="PF00067">
    <property type="entry name" value="p450"/>
    <property type="match status" value="1"/>
</dbReference>
<dbReference type="GO" id="GO:0016705">
    <property type="term" value="F:oxidoreductase activity, acting on paired donors, with incorporation or reduction of molecular oxygen"/>
    <property type="evidence" value="ECO:0007669"/>
    <property type="project" value="InterPro"/>
</dbReference>
<dbReference type="InterPro" id="IPR001128">
    <property type="entry name" value="Cyt_P450"/>
</dbReference>
<evidence type="ECO:0000256" key="5">
    <source>
        <dbReference type="ARBA" id="ARBA00023004"/>
    </source>
</evidence>
<evidence type="ECO:0000313" key="10">
    <source>
        <dbReference type="Proteomes" id="UP001187682"/>
    </source>
</evidence>
<comment type="similarity">
    <text evidence="2 7">Belongs to the cytochrome P450 family.</text>
</comment>
<keyword evidence="7" id="KW-0503">Monooxygenase</keyword>
<keyword evidence="10" id="KW-1185">Reference proteome</keyword>
<dbReference type="GO" id="GO:0005506">
    <property type="term" value="F:iron ion binding"/>
    <property type="evidence" value="ECO:0007669"/>
    <property type="project" value="InterPro"/>
</dbReference>
<dbReference type="PROSITE" id="PS00086">
    <property type="entry name" value="CYTOCHROME_P450"/>
    <property type="match status" value="1"/>
</dbReference>
<feature type="binding site" description="axial binding residue" evidence="6">
    <location>
        <position position="444"/>
    </location>
    <ligand>
        <name>heme</name>
        <dbReference type="ChEBI" id="CHEBI:30413"/>
    </ligand>
    <ligandPart>
        <name>Fe</name>
        <dbReference type="ChEBI" id="CHEBI:18248"/>
    </ligandPart>
</feature>
<dbReference type="GO" id="GO:0020037">
    <property type="term" value="F:heme binding"/>
    <property type="evidence" value="ECO:0007669"/>
    <property type="project" value="InterPro"/>
</dbReference>
<dbReference type="InterPro" id="IPR036396">
    <property type="entry name" value="Cyt_P450_sf"/>
</dbReference>
<feature type="transmembrane region" description="Helical" evidence="8">
    <location>
        <begin position="12"/>
        <end position="35"/>
    </location>
</feature>
<evidence type="ECO:0000256" key="1">
    <source>
        <dbReference type="ARBA" id="ARBA00001971"/>
    </source>
</evidence>
<keyword evidence="8" id="KW-0472">Membrane</keyword>
<dbReference type="SUPFAM" id="SSF48264">
    <property type="entry name" value="Cytochrome P450"/>
    <property type="match status" value="1"/>
</dbReference>
<evidence type="ECO:0000256" key="4">
    <source>
        <dbReference type="ARBA" id="ARBA00022723"/>
    </source>
</evidence>
<reference evidence="9" key="1">
    <citation type="submission" date="2018-03" db="EMBL/GenBank/DDBJ databases">
        <authorList>
            <person name="Guldener U."/>
        </authorList>
    </citation>
    <scope>NUCLEOTIDE SEQUENCE</scope>
</reference>
<name>A0AAE8MV31_9PEZI</name>
<dbReference type="PANTHER" id="PTHR24305:SF210">
    <property type="entry name" value="CYTOCHROME P450 MONOOXYGENASE ASQL-RELATED"/>
    <property type="match status" value="1"/>
</dbReference>
<dbReference type="PRINTS" id="PR00463">
    <property type="entry name" value="EP450I"/>
</dbReference>
<keyword evidence="4 6" id="KW-0479">Metal-binding</keyword>
<keyword evidence="8" id="KW-0812">Transmembrane</keyword>
<comment type="cofactor">
    <cofactor evidence="1 6">
        <name>heme</name>
        <dbReference type="ChEBI" id="CHEBI:30413"/>
    </cofactor>
</comment>
<dbReference type="Gene3D" id="1.10.630.10">
    <property type="entry name" value="Cytochrome P450"/>
    <property type="match status" value="1"/>
</dbReference>
<comment type="caution">
    <text evidence="9">The sequence shown here is derived from an EMBL/GenBank/DDBJ whole genome shotgun (WGS) entry which is preliminary data.</text>
</comment>
<accession>A0AAE8MV31</accession>
<dbReference type="InterPro" id="IPR017972">
    <property type="entry name" value="Cyt_P450_CS"/>
</dbReference>
<evidence type="ECO:0000256" key="3">
    <source>
        <dbReference type="ARBA" id="ARBA00022617"/>
    </source>
</evidence>
<dbReference type="EMBL" id="ONZQ02000003">
    <property type="protein sequence ID" value="SPN99927.1"/>
    <property type="molecule type" value="Genomic_DNA"/>
</dbReference>
<dbReference type="InterPro" id="IPR050121">
    <property type="entry name" value="Cytochrome_P450_monoxygenase"/>
</dbReference>
<evidence type="ECO:0000313" key="9">
    <source>
        <dbReference type="EMBL" id="SPN99927.1"/>
    </source>
</evidence>